<evidence type="ECO:0000256" key="5">
    <source>
        <dbReference type="ARBA" id="ARBA00022737"/>
    </source>
</evidence>
<dbReference type="InterPro" id="IPR032675">
    <property type="entry name" value="LRR_dom_sf"/>
</dbReference>
<evidence type="ECO:0008006" key="13">
    <source>
        <dbReference type="Google" id="ProtNLM"/>
    </source>
</evidence>
<protein>
    <recommendedName>
        <fullName evidence="13">L domain-like protein</fullName>
    </recommendedName>
</protein>
<evidence type="ECO:0000313" key="11">
    <source>
        <dbReference type="EMBL" id="KAF9946555.1"/>
    </source>
</evidence>
<evidence type="ECO:0000256" key="2">
    <source>
        <dbReference type="ARBA" id="ARBA00022614"/>
    </source>
</evidence>
<accession>A0A9P6ISV3</accession>
<name>A0A9P6ISV3_MORAP</name>
<sequence>ASLVAAQDSGDADDDVDGDFSDSDDYDYASEDDASVLPIPHISPVSASTTTTALLSLQPSVGALPSQAVAPPGALPAASFTGILKPGTASAECSVIADLYSATGPWQFVPDTANCCNAEYPNYSSIRCNERGQIIYIYLAGKLGRGSAGGGDGLMYLLLYYNSLSGPIPSSLTQLPLLILGNLPDSAPGWAKLGTLNLEQNALTGALPSWLTTLPSLHSLAIGHNLFETGDPRPAFTFNVEPGTMGSALPDASVTPANVVVPASLFLESFTRLPRLKQLKLDSLGISGGFPASWQQQMVNLTKLDLSNNSMQGSIPAYLDQFSGLKALLLDHNEFGGSVPSLASLASLSGENNENSPFCIVSTPTPLPFVSELIHK</sequence>
<feature type="region of interest" description="Disordered" evidence="10">
    <location>
        <begin position="1"/>
        <end position="29"/>
    </location>
</feature>
<dbReference type="PANTHER" id="PTHR27000:SF746">
    <property type="entry name" value="INACTIVE LEUCINE-RICH REPEAT RECEPTOR-LIKE PROTEIN KINASE-RELATED"/>
    <property type="match status" value="1"/>
</dbReference>
<dbReference type="Pfam" id="PF00560">
    <property type="entry name" value="LRR_1"/>
    <property type="match status" value="2"/>
</dbReference>
<keyword evidence="7" id="KW-0472">Membrane</keyword>
<dbReference type="OrthoDB" id="676979at2759"/>
<evidence type="ECO:0000256" key="1">
    <source>
        <dbReference type="ARBA" id="ARBA00004167"/>
    </source>
</evidence>
<dbReference type="SUPFAM" id="SSF52058">
    <property type="entry name" value="L domain-like"/>
    <property type="match status" value="1"/>
</dbReference>
<dbReference type="GO" id="GO:0016020">
    <property type="term" value="C:membrane"/>
    <property type="evidence" value="ECO:0007669"/>
    <property type="project" value="UniProtKB-SubCell"/>
</dbReference>
<proteinExistence type="predicted"/>
<keyword evidence="3" id="KW-0812">Transmembrane</keyword>
<keyword evidence="9" id="KW-0325">Glycoprotein</keyword>
<gene>
    <name evidence="11" type="ORF">BGZ70_003164</name>
</gene>
<organism evidence="11 12">
    <name type="scientific">Mortierella alpina</name>
    <name type="common">Oleaginous fungus</name>
    <name type="synonym">Mortierella renispora</name>
    <dbReference type="NCBI Taxonomy" id="64518"/>
    <lineage>
        <taxon>Eukaryota</taxon>
        <taxon>Fungi</taxon>
        <taxon>Fungi incertae sedis</taxon>
        <taxon>Mucoromycota</taxon>
        <taxon>Mortierellomycotina</taxon>
        <taxon>Mortierellomycetes</taxon>
        <taxon>Mortierellales</taxon>
        <taxon>Mortierellaceae</taxon>
        <taxon>Mortierella</taxon>
    </lineage>
</organism>
<evidence type="ECO:0000313" key="12">
    <source>
        <dbReference type="Proteomes" id="UP000738359"/>
    </source>
</evidence>
<comment type="caution">
    <text evidence="11">The sequence shown here is derived from an EMBL/GenBank/DDBJ whole genome shotgun (WGS) entry which is preliminary data.</text>
</comment>
<feature type="compositionally biased region" description="Acidic residues" evidence="10">
    <location>
        <begin position="10"/>
        <end position="29"/>
    </location>
</feature>
<dbReference type="EMBL" id="JAAAHY010001824">
    <property type="protein sequence ID" value="KAF9946555.1"/>
    <property type="molecule type" value="Genomic_DNA"/>
</dbReference>
<evidence type="ECO:0000256" key="3">
    <source>
        <dbReference type="ARBA" id="ARBA00022692"/>
    </source>
</evidence>
<evidence type="ECO:0000256" key="9">
    <source>
        <dbReference type="ARBA" id="ARBA00023180"/>
    </source>
</evidence>
<keyword evidence="5" id="KW-0677">Repeat</keyword>
<evidence type="ECO:0000256" key="4">
    <source>
        <dbReference type="ARBA" id="ARBA00022729"/>
    </source>
</evidence>
<reference evidence="11" key="1">
    <citation type="journal article" date="2020" name="Fungal Divers.">
        <title>Resolving the Mortierellaceae phylogeny through synthesis of multi-gene phylogenetics and phylogenomics.</title>
        <authorList>
            <person name="Vandepol N."/>
            <person name="Liber J."/>
            <person name="Desiro A."/>
            <person name="Na H."/>
            <person name="Kennedy M."/>
            <person name="Barry K."/>
            <person name="Grigoriev I.V."/>
            <person name="Miller A.N."/>
            <person name="O'Donnell K."/>
            <person name="Stajich J.E."/>
            <person name="Bonito G."/>
        </authorList>
    </citation>
    <scope>NUCLEOTIDE SEQUENCE</scope>
    <source>
        <strain evidence="11">CK1249</strain>
    </source>
</reference>
<keyword evidence="6" id="KW-1133">Transmembrane helix</keyword>
<dbReference type="PANTHER" id="PTHR27000">
    <property type="entry name" value="LEUCINE-RICH REPEAT RECEPTOR-LIKE PROTEIN KINASE FAMILY PROTEIN-RELATED"/>
    <property type="match status" value="1"/>
</dbReference>
<keyword evidence="2" id="KW-0433">Leucine-rich repeat</keyword>
<keyword evidence="8" id="KW-0675">Receptor</keyword>
<evidence type="ECO:0000256" key="10">
    <source>
        <dbReference type="SAM" id="MobiDB-lite"/>
    </source>
</evidence>
<dbReference type="AlphaFoldDB" id="A0A9P6ISV3"/>
<dbReference type="InterPro" id="IPR001611">
    <property type="entry name" value="Leu-rich_rpt"/>
</dbReference>
<comment type="subcellular location">
    <subcellularLocation>
        <location evidence="1">Membrane</location>
        <topology evidence="1">Single-pass membrane protein</topology>
    </subcellularLocation>
</comment>
<feature type="non-terminal residue" evidence="11">
    <location>
        <position position="376"/>
    </location>
</feature>
<dbReference type="Gene3D" id="3.80.10.10">
    <property type="entry name" value="Ribonuclease Inhibitor"/>
    <property type="match status" value="2"/>
</dbReference>
<evidence type="ECO:0000256" key="7">
    <source>
        <dbReference type="ARBA" id="ARBA00023136"/>
    </source>
</evidence>
<evidence type="ECO:0000256" key="6">
    <source>
        <dbReference type="ARBA" id="ARBA00022989"/>
    </source>
</evidence>
<keyword evidence="4" id="KW-0732">Signal</keyword>
<dbReference type="Proteomes" id="UP000738359">
    <property type="component" value="Unassembled WGS sequence"/>
</dbReference>
<keyword evidence="12" id="KW-1185">Reference proteome</keyword>
<evidence type="ECO:0000256" key="8">
    <source>
        <dbReference type="ARBA" id="ARBA00023170"/>
    </source>
</evidence>